<protein>
    <recommendedName>
        <fullName evidence="2">Co-chaperone DjlA N-terminal domain-containing protein</fullName>
    </recommendedName>
</protein>
<dbReference type="EMBL" id="CACVAR010000375">
    <property type="protein sequence ID" value="CAA6824699.1"/>
    <property type="molecule type" value="Genomic_DNA"/>
</dbReference>
<evidence type="ECO:0000313" key="1">
    <source>
        <dbReference type="EMBL" id="CAA6824699.1"/>
    </source>
</evidence>
<evidence type="ECO:0008006" key="2">
    <source>
        <dbReference type="Google" id="ProtNLM"/>
    </source>
</evidence>
<sequence>MDTMLKESVAALFCYVIKLDDKDLDAERPLFARFMKQDFGVSKEESFALLDEVMEKDYNIDTQISMIANGLMNETYTKMSVLKQLNHIIVRSKLEDEDYDLFDKVKEAFFPHK</sequence>
<proteinExistence type="predicted"/>
<reference evidence="1" key="1">
    <citation type="submission" date="2020-01" db="EMBL/GenBank/DDBJ databases">
        <authorList>
            <person name="Meier V. D."/>
            <person name="Meier V D."/>
        </authorList>
    </citation>
    <scope>NUCLEOTIDE SEQUENCE</scope>
    <source>
        <strain evidence="1">HLG_WM_MAG_03</strain>
    </source>
</reference>
<name>A0A6S6UCY3_9BACT</name>
<dbReference type="InterPro" id="IPR029024">
    <property type="entry name" value="TerB-like"/>
</dbReference>
<dbReference type="AlphaFoldDB" id="A0A6S6UCY3"/>
<gene>
    <name evidence="1" type="ORF">HELGO_WM24828</name>
</gene>
<dbReference type="SUPFAM" id="SSF158682">
    <property type="entry name" value="TerB-like"/>
    <property type="match status" value="1"/>
</dbReference>
<organism evidence="1">
    <name type="scientific">uncultured Sulfurovum sp</name>
    <dbReference type="NCBI Taxonomy" id="269237"/>
    <lineage>
        <taxon>Bacteria</taxon>
        <taxon>Pseudomonadati</taxon>
        <taxon>Campylobacterota</taxon>
        <taxon>Epsilonproteobacteria</taxon>
        <taxon>Campylobacterales</taxon>
        <taxon>Sulfurovaceae</taxon>
        <taxon>Sulfurovum</taxon>
        <taxon>environmental samples</taxon>
    </lineage>
</organism>
<accession>A0A6S6UCY3</accession>